<protein>
    <submittedName>
        <fullName evidence="2">Uncharacterized protein</fullName>
    </submittedName>
</protein>
<feature type="region of interest" description="Disordered" evidence="1">
    <location>
        <begin position="207"/>
        <end position="246"/>
    </location>
</feature>
<feature type="region of interest" description="Disordered" evidence="1">
    <location>
        <begin position="289"/>
        <end position="314"/>
    </location>
</feature>
<gene>
    <name evidence="2" type="ORF">CAAN4_C13190</name>
</gene>
<evidence type="ECO:0000256" key="1">
    <source>
        <dbReference type="SAM" id="MobiDB-lite"/>
    </source>
</evidence>
<keyword evidence="3" id="KW-1185">Reference proteome</keyword>
<feature type="compositionally biased region" description="Basic and acidic residues" evidence="1">
    <location>
        <begin position="211"/>
        <end position="223"/>
    </location>
</feature>
<dbReference type="EMBL" id="OZ004255">
    <property type="protein sequence ID" value="CAK7901677.1"/>
    <property type="molecule type" value="Genomic_DNA"/>
</dbReference>
<accession>A0ABP0E9V4</accession>
<feature type="compositionally biased region" description="Basic and acidic residues" evidence="1">
    <location>
        <begin position="290"/>
        <end position="300"/>
    </location>
</feature>
<dbReference type="Proteomes" id="UP001497600">
    <property type="component" value="Chromosome C"/>
</dbReference>
<feature type="compositionally biased region" description="Low complexity" evidence="1">
    <location>
        <begin position="234"/>
        <end position="246"/>
    </location>
</feature>
<organism evidence="2 3">
    <name type="scientific">[Candida] anglica</name>
    <dbReference type="NCBI Taxonomy" id="148631"/>
    <lineage>
        <taxon>Eukaryota</taxon>
        <taxon>Fungi</taxon>
        <taxon>Dikarya</taxon>
        <taxon>Ascomycota</taxon>
        <taxon>Saccharomycotina</taxon>
        <taxon>Pichiomycetes</taxon>
        <taxon>Debaryomycetaceae</taxon>
        <taxon>Kurtzmaniella</taxon>
    </lineage>
</organism>
<name>A0ABP0E9V4_9ASCO</name>
<evidence type="ECO:0000313" key="3">
    <source>
        <dbReference type="Proteomes" id="UP001497600"/>
    </source>
</evidence>
<reference evidence="2 3" key="1">
    <citation type="submission" date="2024-01" db="EMBL/GenBank/DDBJ databases">
        <authorList>
            <consortium name="Genoscope - CEA"/>
            <person name="William W."/>
        </authorList>
    </citation>
    <scope>NUCLEOTIDE SEQUENCE [LARGE SCALE GENOMIC DNA]</scope>
    <source>
        <strain evidence="2 3">29B2s-10</strain>
    </source>
</reference>
<evidence type="ECO:0000313" key="2">
    <source>
        <dbReference type="EMBL" id="CAK7901677.1"/>
    </source>
</evidence>
<proteinExistence type="predicted"/>
<sequence length="712" mass="81733">MANDDRNRLSSPIRNLSQFRNPIFAKPSIPRSDRSKSQREYIDSLLPKVTNLRNLNSIDVLLSHLETVLSKGCVYEGELLSDCIQLSPIIYRILFTLSVESVSSHVIGESTLDGILSSLHSSNSLASKTNLEYQQSYKPALHVRSLRLLKNLHQLSKRTKDGSGYIQLKLLLQEFLVVRESKRGLRLGSRVNYDIIHHFKAISSQIDSDQEDNKTDEDKHSEVDVISDSEDDVNGNLLGSSSINSQSNMTRDVHNFKFSRLSPKKRLASSPSIDQNEVENDPVSLFNDMPHLDSIREPSPKRQKSTPETDGELGESVHMQIFDQDSLTWVLNPNNIESHYNFWKLLQWCFHGCLISDSIFRNYNGLLSWIIDLLITNFLIEIRSETNLKQYLIQEHTNDPLIAFQASRKRVQRAVRLSVREMATSTRGVLFTNLLHQLSPSKYDWYDRLIEFTFQSLGNPGKNVPQPCYQRENSVLSNNKKLMIEVSIQKNLLESMNLRFKILILAYYRSLFLDCENEATESEGRWNLLKQITSKLQDSELLFELFEQFYSHATLVVDIPSSIQYEFLFELTILLLNKYCGNAVLSKYISKNIQENQTQQSIIPSFQIILEMIVEENIYSGIAGDIKESGWEGSSSDWFKLNFLLGWLLEVSLTISQRTQQLQTSEIDILCKKAKVADEIRFSCIAEEYIQISKSVFTSFSSIVESSIYSYI</sequence>